<keyword evidence="1" id="KW-0472">Membrane</keyword>
<feature type="transmembrane region" description="Helical" evidence="1">
    <location>
        <begin position="572"/>
        <end position="593"/>
    </location>
</feature>
<keyword evidence="1" id="KW-1133">Transmembrane helix</keyword>
<feature type="transmembrane region" description="Helical" evidence="1">
    <location>
        <begin position="493"/>
        <end position="511"/>
    </location>
</feature>
<keyword evidence="3" id="KW-1185">Reference proteome</keyword>
<evidence type="ECO:0000313" key="2">
    <source>
        <dbReference type="EMBL" id="MCW1914876.1"/>
    </source>
</evidence>
<organism evidence="2 3">
    <name type="scientific">Luteolibacter rhizosphaerae</name>
    <dbReference type="NCBI Taxonomy" id="2989719"/>
    <lineage>
        <taxon>Bacteria</taxon>
        <taxon>Pseudomonadati</taxon>
        <taxon>Verrucomicrobiota</taxon>
        <taxon>Verrucomicrobiia</taxon>
        <taxon>Verrucomicrobiales</taxon>
        <taxon>Verrucomicrobiaceae</taxon>
        <taxon>Luteolibacter</taxon>
    </lineage>
</organism>
<feature type="transmembrane region" description="Helical" evidence="1">
    <location>
        <begin position="67"/>
        <end position="88"/>
    </location>
</feature>
<feature type="transmembrane region" description="Helical" evidence="1">
    <location>
        <begin position="605"/>
        <end position="627"/>
    </location>
</feature>
<name>A0ABT3G4V3_9BACT</name>
<evidence type="ECO:0000313" key="3">
    <source>
        <dbReference type="Proteomes" id="UP001165653"/>
    </source>
</evidence>
<dbReference type="RefSeq" id="WP_264514412.1">
    <property type="nucleotide sequence ID" value="NZ_JAPDDR010000007.1"/>
</dbReference>
<feature type="transmembrane region" description="Helical" evidence="1">
    <location>
        <begin position="639"/>
        <end position="661"/>
    </location>
</feature>
<comment type="caution">
    <text evidence="2">The sequence shown here is derived from an EMBL/GenBank/DDBJ whole genome shotgun (WGS) entry which is preliminary data.</text>
</comment>
<proteinExistence type="predicted"/>
<gene>
    <name evidence="2" type="ORF">OJ996_14910</name>
</gene>
<dbReference type="EMBL" id="JAPDDR010000007">
    <property type="protein sequence ID" value="MCW1914876.1"/>
    <property type="molecule type" value="Genomic_DNA"/>
</dbReference>
<feature type="transmembrane region" description="Helical" evidence="1">
    <location>
        <begin position="531"/>
        <end position="551"/>
    </location>
</feature>
<evidence type="ECO:0000256" key="1">
    <source>
        <dbReference type="SAM" id="Phobius"/>
    </source>
</evidence>
<accession>A0ABT3G4V3</accession>
<reference evidence="2" key="1">
    <citation type="submission" date="2022-10" db="EMBL/GenBank/DDBJ databases">
        <title>Luteolibacter sp. GHJ8, whole genome shotgun sequencing project.</title>
        <authorList>
            <person name="Zhao G."/>
            <person name="Shen L."/>
        </authorList>
    </citation>
    <scope>NUCLEOTIDE SEQUENCE</scope>
    <source>
        <strain evidence="2">GHJ8</strain>
    </source>
</reference>
<dbReference type="Proteomes" id="UP001165653">
    <property type="component" value="Unassembled WGS sequence"/>
</dbReference>
<feature type="transmembrane region" description="Helical" evidence="1">
    <location>
        <begin position="450"/>
        <end position="472"/>
    </location>
</feature>
<sequence>MVAPVDLDSDKQDLVDVVLIPLKEDQASRKVLEDTLRLASGMPTSVAPDAFPVVTDRMRSTALTSKFRALVPRLATLLVLTLSLGFLFSPATRQSLWRIRMATDSFDKFIPNEVEELLIGEPDDEDARSWIMSRIAHDQRLVAMGDLQGIDDARRWKAVWEAHEEDPAHFYAYVLAYRGSWYKWPENWVATGEKLDPDNGWFALIDACSRIGDVIEPATRKTKKGWGSRAVITPAKPARVKDEAELKVILAEIDHALALPAWTDFRSRLSALRMSAWSAPVDYPEQLLFSQFKRQHPEGRPFDSGCLDQLPLLFQGAALHFANTGNRRELDELARRYERIFQTFCKRDQSDLNQGVILWQAATLGAKAIEDAYGIMGDPAVAARFKSFAEAPRRAELKDASRIPRGSFTDQRASNLAEGWTIGRYPGVSALMESELRGGRLAEYAMGERVLMHVLSALLCCMLGLILFTAHYPRPGLRRLADRLLQLLAWRDWLWIVGLGMALPIALYLLLQRLPWPGFRNHTMERSQTFLMALQLTGLALSLLLCTVEVARWRLAKRAWGVGFGWRLIDAGPAFALFALGSMPVMSAVPTLAHIPRMDGDWIEAVIATVLGLPALWASMILVGCYLKKSPRRLHRLILLRACTPVMALALGLSVLSIFVIHAEEKKWTARIEFESVTNKDHYATGSRAGFEHARWIHSELKAIFGPGPD</sequence>
<keyword evidence="1" id="KW-0812">Transmembrane</keyword>
<protein>
    <submittedName>
        <fullName evidence="2">Uncharacterized protein</fullName>
    </submittedName>
</protein>